<dbReference type="OrthoDB" id="5572147at2"/>
<keyword evidence="3" id="KW-1185">Reference proteome</keyword>
<dbReference type="Proteomes" id="UP000245137">
    <property type="component" value="Unassembled WGS sequence"/>
</dbReference>
<dbReference type="RefSeq" id="WP_108916250.1">
    <property type="nucleotide sequence ID" value="NZ_BGJY01000005.1"/>
</dbReference>
<evidence type="ECO:0000313" key="2">
    <source>
        <dbReference type="EMBL" id="PWB94881.1"/>
    </source>
</evidence>
<keyword evidence="1" id="KW-0175">Coiled coil</keyword>
<accession>A0A2U1STC8</accession>
<organism evidence="2 3">
    <name type="scientific">Methylosinus sporium</name>
    <dbReference type="NCBI Taxonomy" id="428"/>
    <lineage>
        <taxon>Bacteria</taxon>
        <taxon>Pseudomonadati</taxon>
        <taxon>Pseudomonadota</taxon>
        <taxon>Alphaproteobacteria</taxon>
        <taxon>Hyphomicrobiales</taxon>
        <taxon>Methylocystaceae</taxon>
        <taxon>Methylosinus</taxon>
    </lineage>
</organism>
<comment type="caution">
    <text evidence="2">The sequence shown here is derived from an EMBL/GenBank/DDBJ whole genome shotgun (WGS) entry which is preliminary data.</text>
</comment>
<sequence>MGPEDRDFIEEAARALDASLRELAEEEERLKEVIGEERVRELAAYLRREFEPVDIEEIRRTLDFDDRRLISVWIRVERNRARRVAAGRSAMTLNAGREDIDITAFDKPKKK</sequence>
<proteinExistence type="predicted"/>
<evidence type="ECO:0000256" key="1">
    <source>
        <dbReference type="SAM" id="Coils"/>
    </source>
</evidence>
<feature type="coiled-coil region" evidence="1">
    <location>
        <begin position="6"/>
        <end position="40"/>
    </location>
</feature>
<name>A0A2U1STC8_METSR</name>
<reference evidence="2 3" key="1">
    <citation type="journal article" date="2018" name="Appl. Microbiol. Biotechnol.">
        <title>Co-cultivation of the strictly anaerobic methanogen Methanosarcina barkeri with aerobic methanotrophs in an oxygen-limited membrane bioreactor.</title>
        <authorList>
            <person name="In 't Zandt M.H."/>
            <person name="van den Bosch T.J.M."/>
            <person name="Rijkers R."/>
            <person name="van Kessel M.A.H.J."/>
            <person name="Jetten M.S.M."/>
            <person name="Welte C.U."/>
        </authorList>
    </citation>
    <scope>NUCLEOTIDE SEQUENCE [LARGE SCALE GENOMIC DNA]</scope>
    <source>
        <strain evidence="2 3">DSM 17706</strain>
    </source>
</reference>
<gene>
    <name evidence="2" type="ORF">C5689_05380</name>
</gene>
<dbReference type="AlphaFoldDB" id="A0A2U1STC8"/>
<protein>
    <submittedName>
        <fullName evidence="2">Uncharacterized protein</fullName>
    </submittedName>
</protein>
<dbReference type="EMBL" id="PUIV01000005">
    <property type="protein sequence ID" value="PWB94881.1"/>
    <property type="molecule type" value="Genomic_DNA"/>
</dbReference>
<evidence type="ECO:0000313" key="3">
    <source>
        <dbReference type="Proteomes" id="UP000245137"/>
    </source>
</evidence>